<dbReference type="PRINTS" id="PR00039">
    <property type="entry name" value="HTHLYSR"/>
</dbReference>
<dbReference type="InterPro" id="IPR036390">
    <property type="entry name" value="WH_DNA-bd_sf"/>
</dbReference>
<sequence>MDISSAKVFLAVVSTKSISRAAEMLYLSQSTISFQLKSLEAEIGVKLIERRRGHRQVEITPKGSEFISIAERFVQVWNEAHELQNKNTDNLVISSVDSLNNYAFSAFYEQLLFGENPMRLKVFTHQTPEIFEQVDNRMADVGFVLSQRKYQNVIAKSIFREKLVFAQLKDKKPDENCKFHASDLDFNMEILFDWGPEFSQWHSAWCRHDIHSILQVDTIGMLMHYLRNNYWAILPSSIVKSLQKNYPIYGFEIDEGPPDRTCYKLTHRFPKPSKVSAIESFEKQLEEYLLKNKVDFN</sequence>
<keyword evidence="2" id="KW-0805">Transcription regulation</keyword>
<keyword evidence="7" id="KW-1185">Reference proteome</keyword>
<dbReference type="InterPro" id="IPR000847">
    <property type="entry name" value="LysR_HTH_N"/>
</dbReference>
<dbReference type="AlphaFoldDB" id="A8MJ92"/>
<accession>A8MJ92</accession>
<evidence type="ECO:0000256" key="3">
    <source>
        <dbReference type="ARBA" id="ARBA00023125"/>
    </source>
</evidence>
<evidence type="ECO:0000256" key="1">
    <source>
        <dbReference type="ARBA" id="ARBA00009437"/>
    </source>
</evidence>
<evidence type="ECO:0000259" key="5">
    <source>
        <dbReference type="PROSITE" id="PS50931"/>
    </source>
</evidence>
<dbReference type="Proteomes" id="UP000000269">
    <property type="component" value="Chromosome"/>
</dbReference>
<feature type="domain" description="HTH lysR-type" evidence="5">
    <location>
        <begin position="1"/>
        <end position="60"/>
    </location>
</feature>
<comment type="similarity">
    <text evidence="1">Belongs to the LysR transcriptional regulatory family.</text>
</comment>
<dbReference type="PANTHER" id="PTHR30126:SF40">
    <property type="entry name" value="HTH-TYPE TRANSCRIPTIONAL REGULATOR GLTR"/>
    <property type="match status" value="1"/>
</dbReference>
<reference evidence="7" key="1">
    <citation type="submission" date="2007-10" db="EMBL/GenBank/DDBJ databases">
        <title>Complete genome of Alkaliphilus oremlandii OhILAs.</title>
        <authorList>
            <person name="Copeland A."/>
            <person name="Lucas S."/>
            <person name="Lapidus A."/>
            <person name="Barry K."/>
            <person name="Detter J.C."/>
            <person name="Glavina del Rio T."/>
            <person name="Hammon N."/>
            <person name="Israni S."/>
            <person name="Dalin E."/>
            <person name="Tice H."/>
            <person name="Pitluck S."/>
            <person name="Chain P."/>
            <person name="Malfatti S."/>
            <person name="Shin M."/>
            <person name="Vergez L."/>
            <person name="Schmutz J."/>
            <person name="Larimer F."/>
            <person name="Land M."/>
            <person name="Hauser L."/>
            <person name="Kyrpides N."/>
            <person name="Mikhailova N."/>
            <person name="Stolz J.F."/>
            <person name="Dawson A."/>
            <person name="Fisher E."/>
            <person name="Crable B."/>
            <person name="Perera E."/>
            <person name="Lisak J."/>
            <person name="Ranganathan M."/>
            <person name="Basu P."/>
            <person name="Richardson P."/>
        </authorList>
    </citation>
    <scope>NUCLEOTIDE SEQUENCE [LARGE SCALE GENOMIC DNA]</scope>
    <source>
        <strain evidence="7">OhILAs</strain>
    </source>
</reference>
<dbReference type="RefSeq" id="WP_012160181.1">
    <property type="nucleotide sequence ID" value="NC_009922.1"/>
</dbReference>
<protein>
    <submittedName>
        <fullName evidence="6">Transcriptional regulator, LysR family</fullName>
    </submittedName>
</protein>
<dbReference type="EMBL" id="CP000853">
    <property type="protein sequence ID" value="ABW19874.1"/>
    <property type="molecule type" value="Genomic_DNA"/>
</dbReference>
<evidence type="ECO:0000256" key="2">
    <source>
        <dbReference type="ARBA" id="ARBA00023015"/>
    </source>
</evidence>
<dbReference type="PROSITE" id="PS50931">
    <property type="entry name" value="HTH_LYSR"/>
    <property type="match status" value="1"/>
</dbReference>
<evidence type="ECO:0000256" key="4">
    <source>
        <dbReference type="ARBA" id="ARBA00023163"/>
    </source>
</evidence>
<dbReference type="eggNOG" id="COG0583">
    <property type="taxonomic scope" value="Bacteria"/>
</dbReference>
<dbReference type="HOGENOM" id="CLU_039613_8_0_9"/>
<dbReference type="Gene3D" id="3.40.190.290">
    <property type="match status" value="1"/>
</dbReference>
<dbReference type="KEGG" id="aoe:Clos_2342"/>
<dbReference type="Gene3D" id="1.10.10.10">
    <property type="entry name" value="Winged helix-like DNA-binding domain superfamily/Winged helix DNA-binding domain"/>
    <property type="match status" value="1"/>
</dbReference>
<gene>
    <name evidence="6" type="ordered locus">Clos_2342</name>
</gene>
<evidence type="ECO:0000313" key="7">
    <source>
        <dbReference type="Proteomes" id="UP000000269"/>
    </source>
</evidence>
<name>A8MJ92_ALKOO</name>
<dbReference type="STRING" id="350688.Clos_2342"/>
<keyword evidence="4" id="KW-0804">Transcription</keyword>
<dbReference type="SUPFAM" id="SSF53850">
    <property type="entry name" value="Periplasmic binding protein-like II"/>
    <property type="match status" value="1"/>
</dbReference>
<keyword evidence="3" id="KW-0238">DNA-binding</keyword>
<dbReference type="Pfam" id="PF00126">
    <property type="entry name" value="HTH_1"/>
    <property type="match status" value="1"/>
</dbReference>
<dbReference type="PANTHER" id="PTHR30126">
    <property type="entry name" value="HTH-TYPE TRANSCRIPTIONAL REGULATOR"/>
    <property type="match status" value="1"/>
</dbReference>
<evidence type="ECO:0000313" key="6">
    <source>
        <dbReference type="EMBL" id="ABW19874.1"/>
    </source>
</evidence>
<organism evidence="6 7">
    <name type="scientific">Alkaliphilus oremlandii (strain OhILAs)</name>
    <name type="common">Clostridium oremlandii (strain OhILAs)</name>
    <dbReference type="NCBI Taxonomy" id="350688"/>
    <lineage>
        <taxon>Bacteria</taxon>
        <taxon>Bacillati</taxon>
        <taxon>Bacillota</taxon>
        <taxon>Clostridia</taxon>
        <taxon>Peptostreptococcales</taxon>
        <taxon>Natronincolaceae</taxon>
        <taxon>Alkaliphilus</taxon>
    </lineage>
</organism>
<dbReference type="GO" id="GO:0000976">
    <property type="term" value="F:transcription cis-regulatory region binding"/>
    <property type="evidence" value="ECO:0007669"/>
    <property type="project" value="TreeGrafter"/>
</dbReference>
<dbReference type="InterPro" id="IPR036388">
    <property type="entry name" value="WH-like_DNA-bd_sf"/>
</dbReference>
<dbReference type="OrthoDB" id="9803735at2"/>
<dbReference type="GO" id="GO:0003700">
    <property type="term" value="F:DNA-binding transcription factor activity"/>
    <property type="evidence" value="ECO:0007669"/>
    <property type="project" value="InterPro"/>
</dbReference>
<dbReference type="SUPFAM" id="SSF46785">
    <property type="entry name" value="Winged helix' DNA-binding domain"/>
    <property type="match status" value="1"/>
</dbReference>
<proteinExistence type="inferred from homology"/>